<dbReference type="PANTHER" id="PTHR43377:SF1">
    <property type="entry name" value="BILIVERDIN REDUCTASE A"/>
    <property type="match status" value="1"/>
</dbReference>
<dbReference type="PANTHER" id="PTHR43377">
    <property type="entry name" value="BILIVERDIN REDUCTASE A"/>
    <property type="match status" value="1"/>
</dbReference>
<sequence length="336" mass="37093">MKPITVAIVSFEHMHAYAYADALTQMQNVELVAIAESDPARLSELYRKYPQVSQFFSDYRVMLDTVSCDAVIITSANADHCAIALECARRRKHILCEKPLATTVEDAKTMIQAAHEAGVKLMTAFPVRFSPAVREAKRLVKEGKLGRVLGGATSNHGSMPGGWFTQPQRSGGGAVIDHTVHVVDLIRWIFEDEVESVFALAANRLHPEIPCEDCGLLLFRTRRGLTFSLDTSWSRCKSYPIWGDVKLDIRGEYANLSLNCFPCAVNLYDDTVPRHSAFSLGDNLDRLMLEEFCAAIRENREPEVTGEDGLRALEVALAAYQANSAGSVVNLSLCPA</sequence>
<dbReference type="SUPFAM" id="SSF51735">
    <property type="entry name" value="NAD(P)-binding Rossmann-fold domains"/>
    <property type="match status" value="1"/>
</dbReference>
<dbReference type="Pfam" id="PF01408">
    <property type="entry name" value="GFO_IDH_MocA"/>
    <property type="match status" value="1"/>
</dbReference>
<dbReference type="KEGG" id="schv:BRCON_0519"/>
<evidence type="ECO:0000259" key="1">
    <source>
        <dbReference type="Pfam" id="PF01408"/>
    </source>
</evidence>
<dbReference type="Pfam" id="PF22725">
    <property type="entry name" value="GFO_IDH_MocA_C3"/>
    <property type="match status" value="1"/>
</dbReference>
<dbReference type="InterPro" id="IPR051450">
    <property type="entry name" value="Gfo/Idh/MocA_Oxidoreductases"/>
</dbReference>
<accession>A0A2Z4Y307</accession>
<protein>
    <submittedName>
        <fullName evidence="3">NADH-dependent dehydrogenase</fullName>
    </submittedName>
</protein>
<dbReference type="AlphaFoldDB" id="A0A2Z4Y307"/>
<reference evidence="3 4" key="1">
    <citation type="submission" date="2018-05" db="EMBL/GenBank/DDBJ databases">
        <title>A metagenomic window into the 2 km-deep terrestrial subsurface aquifer revealed taxonomically and functionally diverse microbial community comprising novel uncultured bacterial lineages.</title>
        <authorList>
            <person name="Kadnikov V.V."/>
            <person name="Mardanov A.V."/>
            <person name="Beletsky A.V."/>
            <person name="Banks D."/>
            <person name="Pimenov N.V."/>
            <person name="Frank Y.A."/>
            <person name="Karnachuk O.V."/>
            <person name="Ravin N.V."/>
        </authorList>
    </citation>
    <scope>NUCLEOTIDE SEQUENCE [LARGE SCALE GENOMIC DNA]</scope>
    <source>
        <strain evidence="3">BY</strain>
    </source>
</reference>
<name>A0A2Z4Y307_SUMC1</name>
<evidence type="ECO:0000313" key="4">
    <source>
        <dbReference type="Proteomes" id="UP000262583"/>
    </source>
</evidence>
<dbReference type="EMBL" id="CP030759">
    <property type="protein sequence ID" value="AXA35296.1"/>
    <property type="molecule type" value="Genomic_DNA"/>
</dbReference>
<feature type="domain" description="GFO/IDH/MocA-like oxidoreductase" evidence="2">
    <location>
        <begin position="133"/>
        <end position="253"/>
    </location>
</feature>
<dbReference type="InterPro" id="IPR055170">
    <property type="entry name" value="GFO_IDH_MocA-like_dom"/>
</dbReference>
<feature type="domain" description="Gfo/Idh/MocA-like oxidoreductase N-terminal" evidence="1">
    <location>
        <begin position="7"/>
        <end position="124"/>
    </location>
</feature>
<dbReference type="Proteomes" id="UP000262583">
    <property type="component" value="Chromosome"/>
</dbReference>
<evidence type="ECO:0000259" key="2">
    <source>
        <dbReference type="Pfam" id="PF22725"/>
    </source>
</evidence>
<proteinExistence type="predicted"/>
<evidence type="ECO:0000313" key="3">
    <source>
        <dbReference type="EMBL" id="AXA35296.1"/>
    </source>
</evidence>
<dbReference type="GO" id="GO:0000166">
    <property type="term" value="F:nucleotide binding"/>
    <property type="evidence" value="ECO:0007669"/>
    <property type="project" value="InterPro"/>
</dbReference>
<dbReference type="InterPro" id="IPR036291">
    <property type="entry name" value="NAD(P)-bd_dom_sf"/>
</dbReference>
<dbReference type="Gene3D" id="3.40.50.720">
    <property type="entry name" value="NAD(P)-binding Rossmann-like Domain"/>
    <property type="match status" value="1"/>
</dbReference>
<gene>
    <name evidence="3" type="ORF">BRCON_0519</name>
</gene>
<dbReference type="SUPFAM" id="SSF55347">
    <property type="entry name" value="Glyceraldehyde-3-phosphate dehydrogenase-like, C-terminal domain"/>
    <property type="match status" value="1"/>
</dbReference>
<dbReference type="InterPro" id="IPR000683">
    <property type="entry name" value="Gfo/Idh/MocA-like_OxRdtase_N"/>
</dbReference>
<organism evidence="3 4">
    <name type="scientific">Sumerlaea chitinivorans</name>
    <dbReference type="NCBI Taxonomy" id="2250252"/>
    <lineage>
        <taxon>Bacteria</taxon>
        <taxon>Candidatus Sumerlaeota</taxon>
        <taxon>Candidatus Sumerlaeia</taxon>
        <taxon>Candidatus Sumerlaeales</taxon>
        <taxon>Candidatus Sumerlaeaceae</taxon>
        <taxon>Candidatus Sumerlaea</taxon>
    </lineage>
</organism>
<dbReference type="Gene3D" id="3.30.360.10">
    <property type="entry name" value="Dihydrodipicolinate Reductase, domain 2"/>
    <property type="match status" value="1"/>
</dbReference>